<gene>
    <name evidence="2" type="ORF">IF1G_04948</name>
</gene>
<accession>A0A545V3T9</accession>
<proteinExistence type="predicted"/>
<keyword evidence="3" id="KW-1185">Reference proteome</keyword>
<sequence length="68" mass="7101">MQTGITESRLHALFASRTRCGVEEGNRGGGRACLLPAMIHPVAPTGEAPRCGTDWQIGRQAGSSGHQG</sequence>
<dbReference type="Proteomes" id="UP000315783">
    <property type="component" value="Unassembled WGS sequence"/>
</dbReference>
<protein>
    <submittedName>
        <fullName evidence="2">Uncharacterized protein</fullName>
    </submittedName>
</protein>
<name>A0A545V3T9_9HYPO</name>
<evidence type="ECO:0000256" key="1">
    <source>
        <dbReference type="SAM" id="MobiDB-lite"/>
    </source>
</evidence>
<evidence type="ECO:0000313" key="2">
    <source>
        <dbReference type="EMBL" id="TQV96365.1"/>
    </source>
</evidence>
<dbReference type="AlphaFoldDB" id="A0A545V3T9"/>
<dbReference type="EMBL" id="SPUK01000006">
    <property type="protein sequence ID" value="TQV96365.1"/>
    <property type="molecule type" value="Genomic_DNA"/>
</dbReference>
<feature type="region of interest" description="Disordered" evidence="1">
    <location>
        <begin position="45"/>
        <end position="68"/>
    </location>
</feature>
<evidence type="ECO:0000313" key="3">
    <source>
        <dbReference type="Proteomes" id="UP000315783"/>
    </source>
</evidence>
<reference evidence="2 3" key="1">
    <citation type="journal article" date="2019" name="Appl. Microbiol. Biotechnol.">
        <title>Genome sequence of Isaria javanica and comparative genome analysis insights into family S53 peptidase evolution in fungal entomopathogens.</title>
        <authorList>
            <person name="Lin R."/>
            <person name="Zhang X."/>
            <person name="Xin B."/>
            <person name="Zou M."/>
            <person name="Gao Y."/>
            <person name="Qin F."/>
            <person name="Hu Q."/>
            <person name="Xie B."/>
            <person name="Cheng X."/>
        </authorList>
    </citation>
    <scope>NUCLEOTIDE SEQUENCE [LARGE SCALE GENOMIC DNA]</scope>
    <source>
        <strain evidence="2 3">IJ1G</strain>
    </source>
</reference>
<comment type="caution">
    <text evidence="2">The sequence shown here is derived from an EMBL/GenBank/DDBJ whole genome shotgun (WGS) entry which is preliminary data.</text>
</comment>
<organism evidence="2 3">
    <name type="scientific">Cordyceps javanica</name>
    <dbReference type="NCBI Taxonomy" id="43265"/>
    <lineage>
        <taxon>Eukaryota</taxon>
        <taxon>Fungi</taxon>
        <taxon>Dikarya</taxon>
        <taxon>Ascomycota</taxon>
        <taxon>Pezizomycotina</taxon>
        <taxon>Sordariomycetes</taxon>
        <taxon>Hypocreomycetidae</taxon>
        <taxon>Hypocreales</taxon>
        <taxon>Cordycipitaceae</taxon>
        <taxon>Cordyceps</taxon>
    </lineage>
</organism>